<name>A0A8J5W4R0_ZIZPA</name>
<dbReference type="EMBL" id="JAAALK010000283">
    <property type="protein sequence ID" value="KAG8076399.1"/>
    <property type="molecule type" value="Genomic_DNA"/>
</dbReference>
<feature type="domain" description="Tetrapyrrole biosynthesis uroporphyrinogen III synthase" evidence="2">
    <location>
        <begin position="32"/>
        <end position="97"/>
    </location>
</feature>
<evidence type="ECO:0000259" key="2">
    <source>
        <dbReference type="Pfam" id="PF02602"/>
    </source>
</evidence>
<dbReference type="PANTHER" id="PTHR38020">
    <property type="entry name" value="UROPORPHYRINOGEN-III SYNTHASE"/>
    <property type="match status" value="1"/>
</dbReference>
<dbReference type="AlphaFoldDB" id="A0A8J5W4R0"/>
<feature type="region of interest" description="Disordered" evidence="1">
    <location>
        <begin position="1"/>
        <end position="29"/>
    </location>
</feature>
<dbReference type="GO" id="GO:0004852">
    <property type="term" value="F:uroporphyrinogen-III synthase activity"/>
    <property type="evidence" value="ECO:0007669"/>
    <property type="project" value="InterPro"/>
</dbReference>
<gene>
    <name evidence="3" type="ORF">GUJ93_ZPchr0006g41628</name>
</gene>
<organism evidence="3 4">
    <name type="scientific">Zizania palustris</name>
    <name type="common">Northern wild rice</name>
    <dbReference type="NCBI Taxonomy" id="103762"/>
    <lineage>
        <taxon>Eukaryota</taxon>
        <taxon>Viridiplantae</taxon>
        <taxon>Streptophyta</taxon>
        <taxon>Embryophyta</taxon>
        <taxon>Tracheophyta</taxon>
        <taxon>Spermatophyta</taxon>
        <taxon>Magnoliopsida</taxon>
        <taxon>Liliopsida</taxon>
        <taxon>Poales</taxon>
        <taxon>Poaceae</taxon>
        <taxon>BOP clade</taxon>
        <taxon>Oryzoideae</taxon>
        <taxon>Oryzeae</taxon>
        <taxon>Zizaniinae</taxon>
        <taxon>Zizania</taxon>
    </lineage>
</organism>
<keyword evidence="4" id="KW-1185">Reference proteome</keyword>
<protein>
    <recommendedName>
        <fullName evidence="2">Tetrapyrrole biosynthesis uroporphyrinogen III synthase domain-containing protein</fullName>
    </recommendedName>
</protein>
<reference evidence="3" key="1">
    <citation type="journal article" date="2021" name="bioRxiv">
        <title>Whole Genome Assembly and Annotation of Northern Wild Rice, Zizania palustris L., Supports a Whole Genome Duplication in the Zizania Genus.</title>
        <authorList>
            <person name="Haas M."/>
            <person name="Kono T."/>
            <person name="Macchietto M."/>
            <person name="Millas R."/>
            <person name="McGilp L."/>
            <person name="Shao M."/>
            <person name="Duquette J."/>
            <person name="Hirsch C.N."/>
            <person name="Kimball J."/>
        </authorList>
    </citation>
    <scope>NUCLEOTIDE SEQUENCE</scope>
    <source>
        <tissue evidence="3">Fresh leaf tissue</tissue>
    </source>
</reference>
<reference evidence="3" key="2">
    <citation type="submission" date="2021-02" db="EMBL/GenBank/DDBJ databases">
        <authorList>
            <person name="Kimball J.A."/>
            <person name="Haas M.W."/>
            <person name="Macchietto M."/>
            <person name="Kono T."/>
            <person name="Duquette J."/>
            <person name="Shao M."/>
        </authorList>
    </citation>
    <scope>NUCLEOTIDE SEQUENCE</scope>
    <source>
        <tissue evidence="3">Fresh leaf tissue</tissue>
    </source>
</reference>
<comment type="caution">
    <text evidence="3">The sequence shown here is derived from an EMBL/GenBank/DDBJ whole genome shotgun (WGS) entry which is preliminary data.</text>
</comment>
<proteinExistence type="predicted"/>
<feature type="compositionally biased region" description="Polar residues" evidence="1">
    <location>
        <begin position="9"/>
        <end position="21"/>
    </location>
</feature>
<dbReference type="InterPro" id="IPR003754">
    <property type="entry name" value="4pyrrol_synth_uPrphyn_synth"/>
</dbReference>
<evidence type="ECO:0000256" key="1">
    <source>
        <dbReference type="SAM" id="MobiDB-lite"/>
    </source>
</evidence>
<evidence type="ECO:0000313" key="4">
    <source>
        <dbReference type="Proteomes" id="UP000729402"/>
    </source>
</evidence>
<dbReference type="GO" id="GO:0033014">
    <property type="term" value="P:tetrapyrrole biosynthetic process"/>
    <property type="evidence" value="ECO:0007669"/>
    <property type="project" value="InterPro"/>
</dbReference>
<dbReference type="PANTHER" id="PTHR38020:SF1">
    <property type="entry name" value="UROPORPHYRINOGEN-III SYNTHASE"/>
    <property type="match status" value="1"/>
</dbReference>
<dbReference type="OrthoDB" id="259181at2759"/>
<dbReference type="Pfam" id="PF02602">
    <property type="entry name" value="HEM4"/>
    <property type="match status" value="1"/>
</dbReference>
<accession>A0A8J5W4R0</accession>
<evidence type="ECO:0000313" key="3">
    <source>
        <dbReference type="EMBL" id="KAG8076399.1"/>
    </source>
</evidence>
<sequence>MALPEPLSLASQREAFTTPQTDAGGGGYGGRLQDILRQRGAHPLPVPTIAIRPQDPDRLRPFVLPGALDPFVALAFTSRSGISAFSRALQSSPAQHPLSDVAFALPFSVAALGRCRGMELAAASSSLARHGRRRAWPCHRRRRQEARH</sequence>
<dbReference type="Proteomes" id="UP000729402">
    <property type="component" value="Unassembled WGS sequence"/>
</dbReference>